<dbReference type="PROSITE" id="PS00632">
    <property type="entry name" value="RIBOSOMAL_S4"/>
    <property type="match status" value="1"/>
</dbReference>
<evidence type="ECO:0000259" key="10">
    <source>
        <dbReference type="SMART" id="SM01390"/>
    </source>
</evidence>
<evidence type="ECO:0000313" key="12">
    <source>
        <dbReference type="Proteomes" id="UP000242793"/>
    </source>
</evidence>
<comment type="function">
    <text evidence="7">With S5 and S12 plays an important role in translational accuracy.</text>
</comment>
<comment type="similarity">
    <text evidence="1 7 8">Belongs to the universal ribosomal protein uS4 family.</text>
</comment>
<accession>A0A1V0HK75</accession>
<dbReference type="KEGG" id="rped:AOQ87_00760"/>
<organism evidence="11 12">
    <name type="scientific">Candidatus Riesia pediculischaeffi</name>
    <dbReference type="NCBI Taxonomy" id="428411"/>
    <lineage>
        <taxon>Bacteria</taxon>
        <taxon>Pseudomonadati</taxon>
        <taxon>Pseudomonadota</taxon>
        <taxon>Gammaproteobacteria</taxon>
        <taxon>Enterobacterales</taxon>
        <taxon>Enterobacteriaceae</taxon>
        <taxon>Candidatus Riesia</taxon>
    </lineage>
</organism>
<keyword evidence="3 7" id="KW-0694">RNA-binding</keyword>
<dbReference type="Pfam" id="PF01479">
    <property type="entry name" value="S4"/>
    <property type="match status" value="1"/>
</dbReference>
<dbReference type="Pfam" id="PF00163">
    <property type="entry name" value="Ribosomal_S4"/>
    <property type="match status" value="1"/>
</dbReference>
<comment type="subunit">
    <text evidence="7">Part of the 30S ribosomal subunit. Contacts protein S5. The interaction surface between S4 and S5 is involved in control of translational fidelity.</text>
</comment>
<dbReference type="RefSeq" id="WP_080626485.1">
    <property type="nucleotide sequence ID" value="NZ_CP012839.1"/>
</dbReference>
<dbReference type="Gene3D" id="3.10.290.10">
    <property type="entry name" value="RNA-binding S4 domain"/>
    <property type="match status" value="1"/>
</dbReference>
<dbReference type="HAMAP" id="MF_01306_B">
    <property type="entry name" value="Ribosomal_uS4_B"/>
    <property type="match status" value="1"/>
</dbReference>
<evidence type="ECO:0000256" key="3">
    <source>
        <dbReference type="ARBA" id="ARBA00022884"/>
    </source>
</evidence>
<feature type="domain" description="RNA-binding S4" evidence="9">
    <location>
        <begin position="96"/>
        <end position="160"/>
    </location>
</feature>
<evidence type="ECO:0000256" key="2">
    <source>
        <dbReference type="ARBA" id="ARBA00022730"/>
    </source>
</evidence>
<dbReference type="Gene3D" id="1.10.1050.10">
    <property type="entry name" value="Ribosomal Protein S4 Delta 41, Chain A, domain 1"/>
    <property type="match status" value="1"/>
</dbReference>
<dbReference type="GO" id="GO:0003735">
    <property type="term" value="F:structural constituent of ribosome"/>
    <property type="evidence" value="ECO:0007669"/>
    <property type="project" value="InterPro"/>
</dbReference>
<dbReference type="SMART" id="SM00363">
    <property type="entry name" value="S4"/>
    <property type="match status" value="1"/>
</dbReference>
<sequence>MGRYLGAKLKLSRREGTDLYLKSNLRSIESKCRIDRFPGQHGMKKSRLSDYGVQFREKQKLRRIYGILERQFRKYYQRSSRSKGNKGENLLLLLERRLDNVVYRIGLGSTRSEARQLVSHKSVLVNGKIINIPSYQIKVGDTIEVSEDSRSQERIKASIELSRQREKPTWLEVNFEKMRGKINRFPSRDDLQRDINEHLIIELYSK</sequence>
<dbReference type="PANTHER" id="PTHR11831:SF4">
    <property type="entry name" value="SMALL RIBOSOMAL SUBUNIT PROTEIN US4M"/>
    <property type="match status" value="1"/>
</dbReference>
<dbReference type="PANTHER" id="PTHR11831">
    <property type="entry name" value="30S 40S RIBOSOMAL PROTEIN"/>
    <property type="match status" value="1"/>
</dbReference>
<dbReference type="FunFam" id="1.10.1050.10:FF:000001">
    <property type="entry name" value="30S ribosomal protein S4"/>
    <property type="match status" value="1"/>
</dbReference>
<dbReference type="InterPro" id="IPR022801">
    <property type="entry name" value="Ribosomal_uS4"/>
</dbReference>
<evidence type="ECO:0000256" key="1">
    <source>
        <dbReference type="ARBA" id="ARBA00007465"/>
    </source>
</evidence>
<dbReference type="GO" id="GO:0015935">
    <property type="term" value="C:small ribosomal subunit"/>
    <property type="evidence" value="ECO:0007669"/>
    <property type="project" value="InterPro"/>
</dbReference>
<dbReference type="InterPro" id="IPR002942">
    <property type="entry name" value="S4_RNA-bd"/>
</dbReference>
<evidence type="ECO:0000313" key="11">
    <source>
        <dbReference type="EMBL" id="ARC53228.1"/>
    </source>
</evidence>
<dbReference type="SMART" id="SM01390">
    <property type="entry name" value="Ribosomal_S4"/>
    <property type="match status" value="1"/>
</dbReference>
<dbReference type="Proteomes" id="UP000242793">
    <property type="component" value="Chromosome"/>
</dbReference>
<evidence type="ECO:0000256" key="4">
    <source>
        <dbReference type="ARBA" id="ARBA00022980"/>
    </source>
</evidence>
<dbReference type="AlphaFoldDB" id="A0A1V0HK75"/>
<dbReference type="InterPro" id="IPR036986">
    <property type="entry name" value="S4_RNA-bd_sf"/>
</dbReference>
<dbReference type="InterPro" id="IPR018079">
    <property type="entry name" value="Ribosomal_uS4_CS"/>
</dbReference>
<dbReference type="InterPro" id="IPR001912">
    <property type="entry name" value="Ribosomal_uS4_N"/>
</dbReference>
<dbReference type="PROSITE" id="PS50889">
    <property type="entry name" value="S4"/>
    <property type="match status" value="1"/>
</dbReference>
<evidence type="ECO:0000256" key="5">
    <source>
        <dbReference type="ARBA" id="ARBA00023274"/>
    </source>
</evidence>
<dbReference type="EMBL" id="CP012839">
    <property type="protein sequence ID" value="ARC53228.1"/>
    <property type="molecule type" value="Genomic_DNA"/>
</dbReference>
<name>A0A1V0HK75_9ENTR</name>
<dbReference type="SUPFAM" id="SSF55174">
    <property type="entry name" value="Alpha-L RNA-binding motif"/>
    <property type="match status" value="1"/>
</dbReference>
<dbReference type="GO" id="GO:0019843">
    <property type="term" value="F:rRNA binding"/>
    <property type="evidence" value="ECO:0007669"/>
    <property type="project" value="UniProtKB-UniRule"/>
</dbReference>
<evidence type="ECO:0000259" key="9">
    <source>
        <dbReference type="SMART" id="SM00363"/>
    </source>
</evidence>
<feature type="domain" description="Small ribosomal subunit protein uS4 N-terminal" evidence="10">
    <location>
        <begin position="3"/>
        <end position="95"/>
    </location>
</feature>
<keyword evidence="5 7" id="KW-0687">Ribonucleoprotein</keyword>
<reference evidence="11 12" key="1">
    <citation type="submission" date="2015-10" db="EMBL/GenBank/DDBJ databases">
        <title>Survey of human and primate louse endosymbionts.</title>
        <authorList>
            <person name="Boyd B.M."/>
        </authorList>
    </citation>
    <scope>NUCLEOTIDE SEQUENCE [LARGE SCALE GENOMIC DNA]</scope>
    <source>
        <strain evidence="11 12">PTSK</strain>
    </source>
</reference>
<evidence type="ECO:0000256" key="6">
    <source>
        <dbReference type="ARBA" id="ARBA00035254"/>
    </source>
</evidence>
<dbReference type="InterPro" id="IPR005709">
    <property type="entry name" value="Ribosomal_uS4_bac-type"/>
</dbReference>
<dbReference type="NCBIfam" id="TIGR01017">
    <property type="entry name" value="rpsD_bact"/>
    <property type="match status" value="1"/>
</dbReference>
<keyword evidence="4 7" id="KW-0689">Ribosomal protein</keyword>
<evidence type="ECO:0000256" key="7">
    <source>
        <dbReference type="HAMAP-Rule" id="MF_01306"/>
    </source>
</evidence>
<keyword evidence="2 7" id="KW-0699">rRNA-binding</keyword>
<dbReference type="CDD" id="cd00165">
    <property type="entry name" value="S4"/>
    <property type="match status" value="1"/>
</dbReference>
<dbReference type="STRING" id="428411.AOQ87_00760"/>
<gene>
    <name evidence="7" type="primary">rpsD</name>
    <name evidence="11" type="ORF">AOQ87_00760</name>
</gene>
<dbReference type="GO" id="GO:0042274">
    <property type="term" value="P:ribosomal small subunit biogenesis"/>
    <property type="evidence" value="ECO:0007669"/>
    <property type="project" value="TreeGrafter"/>
</dbReference>
<proteinExistence type="inferred from homology"/>
<comment type="function">
    <text evidence="7">One of the primary rRNA binding proteins, it binds directly to 16S rRNA where it nucleates assembly of the body of the 30S subunit.</text>
</comment>
<protein>
    <recommendedName>
        <fullName evidence="6 7">Small ribosomal subunit protein uS4</fullName>
    </recommendedName>
</protein>
<keyword evidence="12" id="KW-1185">Reference proteome</keyword>
<dbReference type="FunFam" id="3.10.290.10:FF:000001">
    <property type="entry name" value="30S ribosomal protein S4"/>
    <property type="match status" value="1"/>
</dbReference>
<dbReference type="GO" id="GO:0006412">
    <property type="term" value="P:translation"/>
    <property type="evidence" value="ECO:0007669"/>
    <property type="project" value="UniProtKB-UniRule"/>
</dbReference>
<dbReference type="NCBIfam" id="NF003717">
    <property type="entry name" value="PRK05327.1"/>
    <property type="match status" value="1"/>
</dbReference>
<evidence type="ECO:0000256" key="8">
    <source>
        <dbReference type="RuleBase" id="RU003699"/>
    </source>
</evidence>